<evidence type="ECO:0000313" key="6">
    <source>
        <dbReference type="EMBL" id="QQO08588.1"/>
    </source>
</evidence>
<dbReference type="Pfam" id="PF01430">
    <property type="entry name" value="HSP33"/>
    <property type="match status" value="1"/>
</dbReference>
<dbReference type="InterPro" id="IPR016153">
    <property type="entry name" value="Heat_shock_Hsp33_N"/>
</dbReference>
<keyword evidence="4" id="KW-0143">Chaperone</keyword>
<dbReference type="GO" id="GO:0005737">
    <property type="term" value="C:cytoplasm"/>
    <property type="evidence" value="ECO:0007669"/>
    <property type="project" value="InterPro"/>
</dbReference>
<dbReference type="Proteomes" id="UP000595917">
    <property type="component" value="Chromosome"/>
</dbReference>
<evidence type="ECO:0000256" key="1">
    <source>
        <dbReference type="ARBA" id="ARBA00022490"/>
    </source>
</evidence>
<dbReference type="GO" id="GO:0051082">
    <property type="term" value="F:unfolded protein binding"/>
    <property type="evidence" value="ECO:0007669"/>
    <property type="project" value="InterPro"/>
</dbReference>
<dbReference type="KEGG" id="bhc:JFL75_16875"/>
<dbReference type="Gene3D" id="3.90.1280.10">
    <property type="entry name" value="HSP33 redox switch-like"/>
    <property type="match status" value="1"/>
</dbReference>
<keyword evidence="1" id="KW-0963">Cytoplasm</keyword>
<evidence type="ECO:0000313" key="7">
    <source>
        <dbReference type="Proteomes" id="UP000595917"/>
    </source>
</evidence>
<dbReference type="Gene3D" id="3.55.30.10">
    <property type="entry name" value="Hsp33 domain"/>
    <property type="match status" value="1"/>
</dbReference>
<protein>
    <submittedName>
        <fullName evidence="6">Hsp33 family molecular chaperone HslO</fullName>
    </submittedName>
</protein>
<proteinExistence type="predicted"/>
<evidence type="ECO:0000256" key="4">
    <source>
        <dbReference type="ARBA" id="ARBA00023186"/>
    </source>
</evidence>
<dbReference type="EMBL" id="CP067089">
    <property type="protein sequence ID" value="QQO08588.1"/>
    <property type="molecule type" value="Genomic_DNA"/>
</dbReference>
<dbReference type="PANTHER" id="PTHR30111:SF1">
    <property type="entry name" value="33 KDA CHAPERONIN"/>
    <property type="match status" value="1"/>
</dbReference>
<dbReference type="PANTHER" id="PTHR30111">
    <property type="entry name" value="33 KDA CHAPERONIN"/>
    <property type="match status" value="1"/>
</dbReference>
<dbReference type="RefSeq" id="WP_215625894.1">
    <property type="nucleotide sequence ID" value="NZ_CP067089.2"/>
</dbReference>
<keyword evidence="5" id="KW-0676">Redox-active center</keyword>
<keyword evidence="3" id="KW-1015">Disulfide bond</keyword>
<dbReference type="PIRSF" id="PIRSF005261">
    <property type="entry name" value="Heat_shock_Hsp33"/>
    <property type="match status" value="1"/>
</dbReference>
<organism evidence="6 7">
    <name type="scientific">Breznakiella homolactica</name>
    <dbReference type="NCBI Taxonomy" id="2798577"/>
    <lineage>
        <taxon>Bacteria</taxon>
        <taxon>Pseudomonadati</taxon>
        <taxon>Spirochaetota</taxon>
        <taxon>Spirochaetia</taxon>
        <taxon>Spirochaetales</taxon>
        <taxon>Breznakiellaceae</taxon>
        <taxon>Breznakiella</taxon>
    </lineage>
</organism>
<dbReference type="InterPro" id="IPR000397">
    <property type="entry name" value="Heat_shock_Hsp33"/>
</dbReference>
<reference evidence="6" key="1">
    <citation type="submission" date="2021-01" db="EMBL/GenBank/DDBJ databases">
        <title>Description of Breznakiella homolactica.</title>
        <authorList>
            <person name="Song Y."/>
            <person name="Brune A."/>
        </authorList>
    </citation>
    <scope>NUCLEOTIDE SEQUENCE</scope>
    <source>
        <strain evidence="6">RmG30</strain>
    </source>
</reference>
<dbReference type="SUPFAM" id="SSF118352">
    <property type="entry name" value="HSP33 redox switch-like"/>
    <property type="match status" value="1"/>
</dbReference>
<evidence type="ECO:0000256" key="3">
    <source>
        <dbReference type="ARBA" id="ARBA00023157"/>
    </source>
</evidence>
<name>A0A7T7XLR6_9SPIR</name>
<gene>
    <name evidence="6" type="ORF">JFL75_16875</name>
</gene>
<sequence>MIYAQINDPELEKGLALLPEDGITRFSMLGGTIKGALLAGTRMAVQARANHELGILESLALSQGLIGTGLASATIKDGDQIGIRMDCTGPLRGFSCEASWDGKVRGYLFTDGIVLDRPPGSFDLKPYIGRGTLSVIRKSPDNEPYTGHIELVHGRIAEDITEYFLRSEQTRTALALSVHFDQKGRISGAGGLFFQALPGADDTDMEDTEVRMQEMVSLGNWFAQGKSREEFLAEWFAAFDVQILARTPVCFECSCSKERFLSYLKALGPKELRDMAEKGPLPLETRCHYCNTRYVFSRDELESLIGD</sequence>
<keyword evidence="2" id="KW-0862">Zinc</keyword>
<dbReference type="GO" id="GO:0044183">
    <property type="term" value="F:protein folding chaperone"/>
    <property type="evidence" value="ECO:0007669"/>
    <property type="project" value="TreeGrafter"/>
</dbReference>
<evidence type="ECO:0000256" key="5">
    <source>
        <dbReference type="ARBA" id="ARBA00023284"/>
    </source>
</evidence>
<evidence type="ECO:0000256" key="2">
    <source>
        <dbReference type="ARBA" id="ARBA00022833"/>
    </source>
</evidence>
<accession>A0A7T7XLR6</accession>
<dbReference type="GO" id="GO:0042026">
    <property type="term" value="P:protein refolding"/>
    <property type="evidence" value="ECO:0007669"/>
    <property type="project" value="TreeGrafter"/>
</dbReference>
<keyword evidence="7" id="KW-1185">Reference proteome</keyword>
<dbReference type="InterPro" id="IPR016154">
    <property type="entry name" value="Heat_shock_Hsp33_C"/>
</dbReference>
<dbReference type="AlphaFoldDB" id="A0A7T7XLR6"/>
<dbReference type="SUPFAM" id="SSF64397">
    <property type="entry name" value="Hsp33 domain"/>
    <property type="match status" value="1"/>
</dbReference>